<proteinExistence type="predicted"/>
<dbReference type="Gene3D" id="1.10.260.40">
    <property type="entry name" value="lambda repressor-like DNA-binding domains"/>
    <property type="match status" value="1"/>
</dbReference>
<dbReference type="SUPFAM" id="SSF47413">
    <property type="entry name" value="lambda repressor-like DNA-binding domains"/>
    <property type="match status" value="1"/>
</dbReference>
<name>A0A3B7M439_9GAMM</name>
<dbReference type="EMBL" id="CP032134">
    <property type="protein sequence ID" value="AXY57289.1"/>
    <property type="molecule type" value="Genomic_DNA"/>
</dbReference>
<dbReference type="Pfam" id="PF14549">
    <property type="entry name" value="P22_Cro"/>
    <property type="match status" value="1"/>
</dbReference>
<organism evidence="1 2">
    <name type="scientific">Acinetobacter chinensis</name>
    <dbReference type="NCBI Taxonomy" id="2004650"/>
    <lineage>
        <taxon>Bacteria</taxon>
        <taxon>Pseudomonadati</taxon>
        <taxon>Pseudomonadota</taxon>
        <taxon>Gammaproteobacteria</taxon>
        <taxon>Moraxellales</taxon>
        <taxon>Moraxellaceae</taxon>
        <taxon>Acinetobacter</taxon>
    </lineage>
</organism>
<evidence type="ECO:0000313" key="2">
    <source>
        <dbReference type="Proteomes" id="UP000263753"/>
    </source>
</evidence>
<dbReference type="InterPro" id="IPR010982">
    <property type="entry name" value="Lambda_DNA-bd_dom_sf"/>
</dbReference>
<evidence type="ECO:0000313" key="1">
    <source>
        <dbReference type="EMBL" id="AXY57289.1"/>
    </source>
</evidence>
<sequence length="68" mass="7641">MTRNEAIELLNCSLAELATLLGISTAAIAQWNPESIPKLREYEIRDIHKLLTEAHDQNVSHEQAESNV</sequence>
<dbReference type="KEGG" id="achi:CDG60_12355"/>
<dbReference type="GO" id="GO:0003677">
    <property type="term" value="F:DNA binding"/>
    <property type="evidence" value="ECO:0007669"/>
    <property type="project" value="InterPro"/>
</dbReference>
<gene>
    <name evidence="1" type="ORF">CDG60_12355</name>
</gene>
<dbReference type="Proteomes" id="UP000263753">
    <property type="component" value="Chromosome"/>
</dbReference>
<dbReference type="RefSeq" id="WP_087511773.1">
    <property type="nucleotide sequence ID" value="NZ_CP032134.1"/>
</dbReference>
<protein>
    <submittedName>
        <fullName evidence="1">Uncharacterized protein</fullName>
    </submittedName>
</protein>
<dbReference type="AlphaFoldDB" id="A0A3B7M439"/>
<reference evidence="2" key="1">
    <citation type="submission" date="2018-09" db="EMBL/GenBank/DDBJ databases">
        <title>The complete genome of Acinetobacter sp. strain WCHAc010005.</title>
        <authorList>
            <person name="Hu Y."/>
            <person name="Long H."/>
            <person name="Feng Y."/>
            <person name="Zong Z."/>
        </authorList>
    </citation>
    <scope>NUCLEOTIDE SEQUENCE [LARGE SCALE GENOMIC DNA]</scope>
    <source>
        <strain evidence="2">WCHAc010005</strain>
    </source>
</reference>
<accession>A0A3B7M439</accession>